<evidence type="ECO:0000313" key="2">
    <source>
        <dbReference type="Proteomes" id="UP000054166"/>
    </source>
</evidence>
<evidence type="ECO:0000313" key="1">
    <source>
        <dbReference type="EMBL" id="KIM80084.1"/>
    </source>
</evidence>
<accession>A0A0C3FJM2</accession>
<dbReference type="Proteomes" id="UP000054166">
    <property type="component" value="Unassembled WGS sequence"/>
</dbReference>
<sequence>MISISHKRYNIFPKWTHDSRRINLEEPVRSGCTPTLFSAAKVVSGIMFKRKCRIHAGSIRDQRLPAQASNYIEAFRAMIGGVAGGVSL</sequence>
<dbReference type="AlphaFoldDB" id="A0A0C3FJM2"/>
<gene>
    <name evidence="1" type="ORF">PILCRDRAFT_544028</name>
</gene>
<proteinExistence type="predicted"/>
<reference evidence="2" key="2">
    <citation type="submission" date="2015-01" db="EMBL/GenBank/DDBJ databases">
        <title>Evolutionary Origins and Diversification of the Mycorrhizal Mutualists.</title>
        <authorList>
            <consortium name="DOE Joint Genome Institute"/>
            <consortium name="Mycorrhizal Genomics Consortium"/>
            <person name="Kohler A."/>
            <person name="Kuo A."/>
            <person name="Nagy L.G."/>
            <person name="Floudas D."/>
            <person name="Copeland A."/>
            <person name="Barry K.W."/>
            <person name="Cichocki N."/>
            <person name="Veneault-Fourrey C."/>
            <person name="LaButti K."/>
            <person name="Lindquist E.A."/>
            <person name="Lipzen A."/>
            <person name="Lundell T."/>
            <person name="Morin E."/>
            <person name="Murat C."/>
            <person name="Riley R."/>
            <person name="Ohm R."/>
            <person name="Sun H."/>
            <person name="Tunlid A."/>
            <person name="Henrissat B."/>
            <person name="Grigoriev I.V."/>
            <person name="Hibbett D.S."/>
            <person name="Martin F."/>
        </authorList>
    </citation>
    <scope>NUCLEOTIDE SEQUENCE [LARGE SCALE GENOMIC DNA]</scope>
    <source>
        <strain evidence="2">F 1598</strain>
    </source>
</reference>
<protein>
    <submittedName>
        <fullName evidence="1">Uncharacterized protein</fullName>
    </submittedName>
</protein>
<name>A0A0C3FJM2_PILCF</name>
<organism evidence="1 2">
    <name type="scientific">Piloderma croceum (strain F 1598)</name>
    <dbReference type="NCBI Taxonomy" id="765440"/>
    <lineage>
        <taxon>Eukaryota</taxon>
        <taxon>Fungi</taxon>
        <taxon>Dikarya</taxon>
        <taxon>Basidiomycota</taxon>
        <taxon>Agaricomycotina</taxon>
        <taxon>Agaricomycetes</taxon>
        <taxon>Agaricomycetidae</taxon>
        <taxon>Atheliales</taxon>
        <taxon>Atheliaceae</taxon>
        <taxon>Piloderma</taxon>
    </lineage>
</organism>
<dbReference type="HOGENOM" id="CLU_2469895_0_0_1"/>
<dbReference type="InParanoid" id="A0A0C3FJM2"/>
<keyword evidence="2" id="KW-1185">Reference proteome</keyword>
<dbReference type="EMBL" id="KN833006">
    <property type="protein sequence ID" value="KIM80084.1"/>
    <property type="molecule type" value="Genomic_DNA"/>
</dbReference>
<reference evidence="1 2" key="1">
    <citation type="submission" date="2014-04" db="EMBL/GenBank/DDBJ databases">
        <authorList>
            <consortium name="DOE Joint Genome Institute"/>
            <person name="Kuo A."/>
            <person name="Tarkka M."/>
            <person name="Buscot F."/>
            <person name="Kohler A."/>
            <person name="Nagy L.G."/>
            <person name="Floudas D."/>
            <person name="Copeland A."/>
            <person name="Barry K.W."/>
            <person name="Cichocki N."/>
            <person name="Veneault-Fourrey C."/>
            <person name="LaButti K."/>
            <person name="Lindquist E.A."/>
            <person name="Lipzen A."/>
            <person name="Lundell T."/>
            <person name="Morin E."/>
            <person name="Murat C."/>
            <person name="Sun H."/>
            <person name="Tunlid A."/>
            <person name="Henrissat B."/>
            <person name="Grigoriev I.V."/>
            <person name="Hibbett D.S."/>
            <person name="Martin F."/>
            <person name="Nordberg H.P."/>
            <person name="Cantor M.N."/>
            <person name="Hua S.X."/>
        </authorList>
    </citation>
    <scope>NUCLEOTIDE SEQUENCE [LARGE SCALE GENOMIC DNA]</scope>
    <source>
        <strain evidence="1 2">F 1598</strain>
    </source>
</reference>